<dbReference type="RefSeq" id="WP_129228741.1">
    <property type="nucleotide sequence ID" value="NZ_QYBB01000031.1"/>
</dbReference>
<dbReference type="PANTHER" id="PTHR42760">
    <property type="entry name" value="SHORT-CHAIN DEHYDROGENASES/REDUCTASES FAMILY MEMBER"/>
    <property type="match status" value="1"/>
</dbReference>
<dbReference type="Pfam" id="PF00106">
    <property type="entry name" value="adh_short"/>
    <property type="match status" value="1"/>
</dbReference>
<evidence type="ECO:0000256" key="1">
    <source>
        <dbReference type="ARBA" id="ARBA00006484"/>
    </source>
</evidence>
<evidence type="ECO:0000256" key="2">
    <source>
        <dbReference type="ARBA" id="ARBA00023002"/>
    </source>
</evidence>
<dbReference type="PRINTS" id="PR00081">
    <property type="entry name" value="GDHRDH"/>
</dbReference>
<dbReference type="Gene3D" id="3.40.50.720">
    <property type="entry name" value="NAD(P)-binding Rossmann-like Domain"/>
    <property type="match status" value="1"/>
</dbReference>
<dbReference type="OrthoDB" id="9803333at2"/>
<keyword evidence="2" id="KW-0560">Oxidoreductase</keyword>
<evidence type="ECO:0000313" key="5">
    <source>
        <dbReference type="Proteomes" id="UP000290759"/>
    </source>
</evidence>
<reference evidence="4 5" key="2">
    <citation type="submission" date="2019-02" db="EMBL/GenBank/DDBJ databases">
        <title>'Lichenibacterium ramalinii' gen. nov. sp. nov., 'Lichenibacterium minor' gen. nov. sp. nov.</title>
        <authorList>
            <person name="Pankratov T."/>
        </authorList>
    </citation>
    <scope>NUCLEOTIDE SEQUENCE [LARGE SCALE GENOMIC DNA]</scope>
    <source>
        <strain evidence="4 5">RmlP026</strain>
    </source>
</reference>
<evidence type="ECO:0000256" key="3">
    <source>
        <dbReference type="RuleBase" id="RU000363"/>
    </source>
</evidence>
<gene>
    <name evidence="4" type="ORF">D3273_20405</name>
</gene>
<dbReference type="InterPro" id="IPR002347">
    <property type="entry name" value="SDR_fam"/>
</dbReference>
<dbReference type="EMBL" id="QYBB01000031">
    <property type="protein sequence ID" value="RYC30148.1"/>
    <property type="molecule type" value="Genomic_DNA"/>
</dbReference>
<organism evidence="4 5">
    <name type="scientific">Lichenibacterium minor</name>
    <dbReference type="NCBI Taxonomy" id="2316528"/>
    <lineage>
        <taxon>Bacteria</taxon>
        <taxon>Pseudomonadati</taxon>
        <taxon>Pseudomonadota</taxon>
        <taxon>Alphaproteobacteria</taxon>
        <taxon>Hyphomicrobiales</taxon>
        <taxon>Lichenihabitantaceae</taxon>
        <taxon>Lichenibacterium</taxon>
    </lineage>
</organism>
<keyword evidence="5" id="KW-1185">Reference proteome</keyword>
<dbReference type="PANTHER" id="PTHR42760:SF133">
    <property type="entry name" value="3-OXOACYL-[ACYL-CARRIER-PROTEIN] REDUCTASE"/>
    <property type="match status" value="1"/>
</dbReference>
<dbReference type="PRINTS" id="PR00080">
    <property type="entry name" value="SDRFAMILY"/>
</dbReference>
<dbReference type="AlphaFoldDB" id="A0A4Q2U328"/>
<name>A0A4Q2U328_9HYPH</name>
<protein>
    <submittedName>
        <fullName evidence="4">SDR family oxidoreductase</fullName>
    </submittedName>
</protein>
<comment type="caution">
    <text evidence="4">The sequence shown here is derived from an EMBL/GenBank/DDBJ whole genome shotgun (WGS) entry which is preliminary data.</text>
</comment>
<dbReference type="CDD" id="cd05233">
    <property type="entry name" value="SDR_c"/>
    <property type="match status" value="1"/>
</dbReference>
<accession>A0A4Q2U328</accession>
<dbReference type="SUPFAM" id="SSF51735">
    <property type="entry name" value="NAD(P)-binding Rossmann-fold domains"/>
    <property type="match status" value="1"/>
</dbReference>
<comment type="similarity">
    <text evidence="1 3">Belongs to the short-chain dehydrogenases/reductases (SDR) family.</text>
</comment>
<evidence type="ECO:0000313" key="4">
    <source>
        <dbReference type="EMBL" id="RYC30148.1"/>
    </source>
</evidence>
<dbReference type="GO" id="GO:0016616">
    <property type="term" value="F:oxidoreductase activity, acting on the CH-OH group of donors, NAD or NADP as acceptor"/>
    <property type="evidence" value="ECO:0007669"/>
    <property type="project" value="TreeGrafter"/>
</dbReference>
<sequence>MVDAQFPLAGRVAIVTGGGRGLGRAMALGLAAAGARVVATAARSLAEVEAVSAEAGPGTVLPLAANVTRPEDCAAAVAFAVARFGRLDVLVNNAGRGMRLVSDDFLTTPTRFWEVEPAVWRDIVDTNVNGPFLMARAAAPSLIASGRGRVVNISMNHETMRRAGFSPYGPSKAALESETIVWAQDFAGTGVTVNALLPGGATETGLIPASVGADARAAMLRPAIVVPPLLWLASDASGGFTGRRIDAKRWRPELPGAEAAGQASEPAGWAVAPA</sequence>
<dbReference type="Proteomes" id="UP000290759">
    <property type="component" value="Unassembled WGS sequence"/>
</dbReference>
<reference evidence="4 5" key="1">
    <citation type="submission" date="2018-12" db="EMBL/GenBank/DDBJ databases">
        <authorList>
            <person name="Grouzdev D.S."/>
            <person name="Krutkina M.S."/>
        </authorList>
    </citation>
    <scope>NUCLEOTIDE SEQUENCE [LARGE SCALE GENOMIC DNA]</scope>
    <source>
        <strain evidence="4 5">RmlP026</strain>
    </source>
</reference>
<proteinExistence type="inferred from homology"/>
<dbReference type="InterPro" id="IPR036291">
    <property type="entry name" value="NAD(P)-bd_dom_sf"/>
</dbReference>